<dbReference type="AlphaFoldDB" id="A0A0C5CDS8"/>
<accession>A0A0C5CDS8</accession>
<dbReference type="RefSeq" id="WP_014096532.1">
    <property type="nucleotide sequence ID" value="NZ_CP010525.1"/>
</dbReference>
<reference evidence="1" key="1">
    <citation type="submission" date="2015-01" db="EMBL/GenBank/DDBJ databases">
        <title>Comparative genome analysis of Bacillus coagulans HM-08, Clostridium butyricum HM-68, Bacillus subtilis HM-66 and Bacillus licheniformis BL-09.</title>
        <authorList>
            <person name="Zhang H."/>
        </authorList>
    </citation>
    <scope>NUCLEOTIDE SEQUENCE [LARGE SCALE GENOMIC DNA]</scope>
    <source>
        <strain evidence="1">HM-08</strain>
    </source>
</reference>
<evidence type="ECO:0000313" key="2">
    <source>
        <dbReference type="EMBL" id="KWZ83268.1"/>
    </source>
</evidence>
<evidence type="ECO:0000313" key="3">
    <source>
        <dbReference type="Proteomes" id="UP000032024"/>
    </source>
</evidence>
<dbReference type="PATRIC" id="fig|1398.18.peg.4105"/>
<dbReference type="Proteomes" id="UP000070376">
    <property type="component" value="Unassembled WGS sequence"/>
</dbReference>
<dbReference type="EMBL" id="LRPN01000040">
    <property type="protein sequence ID" value="KWZ83268.1"/>
    <property type="molecule type" value="Genomic_DNA"/>
</dbReference>
<protein>
    <submittedName>
        <fullName evidence="2">Uncharacterized protein</fullName>
    </submittedName>
</protein>
<name>A0A0C5CDS8_HEYCO</name>
<dbReference type="Pfam" id="PF13108">
    <property type="entry name" value="DUF3969"/>
    <property type="match status" value="1"/>
</dbReference>
<reference evidence="4" key="4">
    <citation type="submission" date="2016-01" db="EMBL/GenBank/DDBJ databases">
        <authorList>
            <person name="Mitreva M."/>
            <person name="Pepin K.H."/>
            <person name="Mihindukulasuriya K.A."/>
            <person name="Fulton R."/>
            <person name="Fronick C."/>
            <person name="O'Laughlin M."/>
            <person name="Miner T."/>
            <person name="Herter B."/>
            <person name="Rosa B.A."/>
            <person name="Cordes M."/>
            <person name="Tomlinson C."/>
            <person name="Wollam A."/>
            <person name="Palsikar V.B."/>
            <person name="Mardis E.R."/>
            <person name="Wilson R.K."/>
        </authorList>
    </citation>
    <scope>NUCLEOTIDE SEQUENCE [LARGE SCALE GENOMIC DNA]</scope>
    <source>
        <strain evidence="4">GED7749B</strain>
    </source>
</reference>
<evidence type="ECO:0000313" key="1">
    <source>
        <dbReference type="EMBL" id="AJO24929.1"/>
    </source>
</evidence>
<sequence length="96" mass="11233">MINKNTEEKDILLNVLGIIEAVYNKKISIEEAEKRYFNYRIIDSLKEKNYSNELIEILELGTEIDGINDLLPDKLDENIIDLKNRVLLLLDREIKA</sequence>
<dbReference type="EMBL" id="CP010525">
    <property type="protein sequence ID" value="AJO24929.1"/>
    <property type="molecule type" value="Genomic_DNA"/>
</dbReference>
<organism evidence="2 4">
    <name type="scientific">Heyndrickxia coagulans</name>
    <name type="common">Weizmannia coagulans</name>
    <dbReference type="NCBI Taxonomy" id="1398"/>
    <lineage>
        <taxon>Bacteria</taxon>
        <taxon>Bacillati</taxon>
        <taxon>Bacillota</taxon>
        <taxon>Bacilli</taxon>
        <taxon>Bacillales</taxon>
        <taxon>Bacillaceae</taxon>
        <taxon>Heyndrickxia</taxon>
    </lineage>
</organism>
<keyword evidence="3" id="KW-1185">Reference proteome</keyword>
<gene>
    <name evidence="2" type="ORF">HMPREF3213_01341</name>
    <name evidence="1" type="ORF">SB48_HM08orf06513</name>
</gene>
<dbReference type="Proteomes" id="UP000032024">
    <property type="component" value="Chromosome"/>
</dbReference>
<dbReference type="InterPro" id="IPR025083">
    <property type="entry name" value="DUF3969"/>
</dbReference>
<proteinExistence type="predicted"/>
<reference evidence="3" key="2">
    <citation type="submission" date="2015-01" db="EMBL/GenBank/DDBJ databases">
        <title>Comparative genome analysis of Bacillus coagulans HM-08, Clostridium butyricum HM-68, Bacillus subtilis HM-66 and Bacillus paralicheniformis BL-09.</title>
        <authorList>
            <person name="Zhang H."/>
        </authorList>
    </citation>
    <scope>NUCLEOTIDE SEQUENCE [LARGE SCALE GENOMIC DNA]</scope>
    <source>
        <strain evidence="3">HM-08</strain>
    </source>
</reference>
<reference evidence="2" key="3">
    <citation type="submission" date="2016-01" db="EMBL/GenBank/DDBJ databases">
        <authorList>
            <person name="Oliw E.H."/>
        </authorList>
    </citation>
    <scope>NUCLEOTIDE SEQUENCE [LARGE SCALE GENOMIC DNA]</scope>
    <source>
        <strain evidence="2">GED7749B</strain>
    </source>
</reference>
<evidence type="ECO:0000313" key="4">
    <source>
        <dbReference type="Proteomes" id="UP000070376"/>
    </source>
</evidence>